<name>A0A0R2SWL4_9GAMM</name>
<evidence type="ECO:0008006" key="4">
    <source>
        <dbReference type="Google" id="ProtNLM"/>
    </source>
</evidence>
<gene>
    <name evidence="2" type="ORF">ABR85_01590</name>
</gene>
<accession>A0A0R2SWL4</accession>
<evidence type="ECO:0000313" key="2">
    <source>
        <dbReference type="EMBL" id="KRO79303.1"/>
    </source>
</evidence>
<feature type="transmembrane region" description="Helical" evidence="1">
    <location>
        <begin position="12"/>
        <end position="33"/>
    </location>
</feature>
<dbReference type="Proteomes" id="UP000051242">
    <property type="component" value="Unassembled WGS sequence"/>
</dbReference>
<comment type="caution">
    <text evidence="2">The sequence shown here is derived from an EMBL/GenBank/DDBJ whole genome shotgun (WGS) entry which is preliminary data.</text>
</comment>
<keyword evidence="1" id="KW-0812">Transmembrane</keyword>
<evidence type="ECO:0000313" key="3">
    <source>
        <dbReference type="Proteomes" id="UP000051242"/>
    </source>
</evidence>
<organism evidence="2 3">
    <name type="scientific">OM182 bacterium BACL3 MAG-120619-bin3</name>
    <dbReference type="NCBI Taxonomy" id="1655593"/>
    <lineage>
        <taxon>Bacteria</taxon>
        <taxon>Pseudomonadati</taxon>
        <taxon>Pseudomonadota</taxon>
        <taxon>Gammaproteobacteria</taxon>
        <taxon>OMG group</taxon>
        <taxon>OM182 clade</taxon>
    </lineage>
</organism>
<feature type="transmembrane region" description="Helical" evidence="1">
    <location>
        <begin position="45"/>
        <end position="67"/>
    </location>
</feature>
<reference evidence="2 3" key="1">
    <citation type="submission" date="2015-10" db="EMBL/GenBank/DDBJ databases">
        <title>Metagenome-Assembled Genomes uncover a global brackish microbiome.</title>
        <authorList>
            <person name="Hugerth L.W."/>
            <person name="Larsson J."/>
            <person name="Alneberg J."/>
            <person name="Lindh M.V."/>
            <person name="Legrand C."/>
            <person name="Pinhassi J."/>
            <person name="Andersson A.F."/>
        </authorList>
    </citation>
    <scope>NUCLEOTIDE SEQUENCE [LARGE SCALE GENOMIC DNA]</scope>
    <source>
        <strain evidence="2">BACL22 MAG-120619-bin3</strain>
    </source>
</reference>
<dbReference type="Pfam" id="PF11067">
    <property type="entry name" value="DUF2868"/>
    <property type="match status" value="1"/>
</dbReference>
<sequence length="304" mass="32956">MQKNEHLLSLRSLSVALGLIALMLGLLASVAVLRGDDFGRVNLLSSLSLFALLPSIGLVVTLLLLFLGRRNGIAALLIELPLAPKKLTSLLLTQRSGVSRQTALFSLSQSLTLSFATGNLVGFVLMLLATDVSFVWRSTLLDAATLFPILDTLASPWGFWQAAQPSLEMLNQTQDFRLRGALLEGNYVGQWWQFLLAAQLCYSIVPRALLWLFANNKFKRAAQLQDSEQDPSHQLAVVTPAPESDKLAASVSEIPANAVLFDCAHTSDALLSKIEKSLRVSASYKAPTSFDFTLDGISPTSTPS</sequence>
<feature type="non-terminal residue" evidence="2">
    <location>
        <position position="304"/>
    </location>
</feature>
<dbReference type="EMBL" id="LICD01000190">
    <property type="protein sequence ID" value="KRO79303.1"/>
    <property type="molecule type" value="Genomic_DNA"/>
</dbReference>
<feature type="transmembrane region" description="Helical" evidence="1">
    <location>
        <begin position="104"/>
        <end position="129"/>
    </location>
</feature>
<dbReference type="InterPro" id="IPR021296">
    <property type="entry name" value="DUF2868"/>
</dbReference>
<evidence type="ECO:0000256" key="1">
    <source>
        <dbReference type="SAM" id="Phobius"/>
    </source>
</evidence>
<dbReference type="AlphaFoldDB" id="A0A0R2SWL4"/>
<proteinExistence type="predicted"/>
<feature type="transmembrane region" description="Helical" evidence="1">
    <location>
        <begin position="191"/>
        <end position="214"/>
    </location>
</feature>
<keyword evidence="1" id="KW-1133">Transmembrane helix</keyword>
<keyword evidence="1" id="KW-0472">Membrane</keyword>
<protein>
    <recommendedName>
        <fullName evidence="4">DUF2868 domain-containing protein</fullName>
    </recommendedName>
</protein>